<dbReference type="PANTHER" id="PTHR38011:SF2">
    <property type="entry name" value="BIFUNCTIONAL DEAMINASE-REDUCTASE DOMAIN PROTEIN"/>
    <property type="match status" value="1"/>
</dbReference>
<protein>
    <submittedName>
        <fullName evidence="2">Dihydrofolate reductase</fullName>
    </submittedName>
</protein>
<dbReference type="SUPFAM" id="SSF53597">
    <property type="entry name" value="Dihydrofolate reductase-like"/>
    <property type="match status" value="1"/>
</dbReference>
<dbReference type="InterPro" id="IPR002734">
    <property type="entry name" value="RibDG_C"/>
</dbReference>
<evidence type="ECO:0000313" key="2">
    <source>
        <dbReference type="EMBL" id="SEH01405.1"/>
    </source>
</evidence>
<proteinExistence type="predicted"/>
<dbReference type="PANTHER" id="PTHR38011">
    <property type="entry name" value="DIHYDROFOLATE REDUCTASE FAMILY PROTEIN (AFU_ORTHOLOGUE AFUA_8G06820)"/>
    <property type="match status" value="1"/>
</dbReference>
<evidence type="ECO:0000259" key="1">
    <source>
        <dbReference type="Pfam" id="PF01872"/>
    </source>
</evidence>
<dbReference type="InterPro" id="IPR024072">
    <property type="entry name" value="DHFR-like_dom_sf"/>
</dbReference>
<dbReference type="AlphaFoldDB" id="A0A1H6EWV0"/>
<dbReference type="InterPro" id="IPR050765">
    <property type="entry name" value="Riboflavin_Biosynth_HTPR"/>
</dbReference>
<dbReference type="OrthoDB" id="3471694at2"/>
<dbReference type="EMBL" id="FNVT01000020">
    <property type="protein sequence ID" value="SEH01405.1"/>
    <property type="molecule type" value="Genomic_DNA"/>
</dbReference>
<accession>A0A1H6EWV0</accession>
<sequence length="181" mass="19853">MRKIVSGLYISLDGVVEAPETWHFPYLDEEMRQAIGANLEAADAMLLGRRTYDIFAAHWPLQDTDKDPLAATMNATPKYVVSTTLTDPAWENTTVLAGDPRAALDELRRRPGKTIGISGSVTLVSWLLREGLLDELNLLVHPIVLGGGRRLFEDGFGQIPLTLTKSATFGTGVLNLTYTRA</sequence>
<feature type="domain" description="Bacterial bifunctional deaminase-reductase C-terminal" evidence="1">
    <location>
        <begin position="3"/>
        <end position="174"/>
    </location>
</feature>
<dbReference type="Gene3D" id="3.40.430.10">
    <property type="entry name" value="Dihydrofolate Reductase, subunit A"/>
    <property type="match status" value="1"/>
</dbReference>
<dbReference type="Pfam" id="PF01872">
    <property type="entry name" value="RibD_C"/>
    <property type="match status" value="1"/>
</dbReference>
<keyword evidence="3" id="KW-1185">Reference proteome</keyword>
<organism evidence="2 3">
    <name type="scientific">Nonomuraea solani</name>
    <dbReference type="NCBI Taxonomy" id="1144553"/>
    <lineage>
        <taxon>Bacteria</taxon>
        <taxon>Bacillati</taxon>
        <taxon>Actinomycetota</taxon>
        <taxon>Actinomycetes</taxon>
        <taxon>Streptosporangiales</taxon>
        <taxon>Streptosporangiaceae</taxon>
        <taxon>Nonomuraea</taxon>
    </lineage>
</organism>
<evidence type="ECO:0000313" key="3">
    <source>
        <dbReference type="Proteomes" id="UP000236732"/>
    </source>
</evidence>
<name>A0A1H6EWV0_9ACTN</name>
<reference evidence="2 3" key="1">
    <citation type="submission" date="2016-10" db="EMBL/GenBank/DDBJ databases">
        <authorList>
            <person name="de Groot N.N."/>
        </authorList>
    </citation>
    <scope>NUCLEOTIDE SEQUENCE [LARGE SCALE GENOMIC DNA]</scope>
    <source>
        <strain evidence="2 3">CGMCC 4.7037</strain>
    </source>
</reference>
<dbReference type="GO" id="GO:0008703">
    <property type="term" value="F:5-amino-6-(5-phosphoribosylamino)uracil reductase activity"/>
    <property type="evidence" value="ECO:0007669"/>
    <property type="project" value="InterPro"/>
</dbReference>
<dbReference type="RefSeq" id="WP_103962499.1">
    <property type="nucleotide sequence ID" value="NZ_FNVT01000020.1"/>
</dbReference>
<dbReference type="Proteomes" id="UP000236732">
    <property type="component" value="Unassembled WGS sequence"/>
</dbReference>
<dbReference type="GO" id="GO:0009231">
    <property type="term" value="P:riboflavin biosynthetic process"/>
    <property type="evidence" value="ECO:0007669"/>
    <property type="project" value="InterPro"/>
</dbReference>
<gene>
    <name evidence="2" type="ORF">SAMN05444920_120109</name>
</gene>